<dbReference type="Proteomes" id="UP000249645">
    <property type="component" value="Unassembled WGS sequence"/>
</dbReference>
<reference evidence="2 3" key="1">
    <citation type="submission" date="2017-11" db="EMBL/GenBank/DDBJ databases">
        <title>Infants hospitalized years apart are colonized by the same room-sourced microbial strains.</title>
        <authorList>
            <person name="Brooks B."/>
            <person name="Olm M.R."/>
            <person name="Firek B.A."/>
            <person name="Baker R."/>
            <person name="Thomas B.C."/>
            <person name="Morowitz M.J."/>
            <person name="Banfield J.F."/>
        </authorList>
    </citation>
    <scope>NUCLEOTIDE SEQUENCE [LARGE SCALE GENOMIC DNA]</scope>
    <source>
        <strain evidence="2">S2_009_000_R2_76</strain>
    </source>
</reference>
<evidence type="ECO:0000256" key="1">
    <source>
        <dbReference type="SAM" id="SignalP"/>
    </source>
</evidence>
<organism evidence="2 3">
    <name type="scientific">Pseudopedobacter saltans</name>
    <dbReference type="NCBI Taxonomy" id="151895"/>
    <lineage>
        <taxon>Bacteria</taxon>
        <taxon>Pseudomonadati</taxon>
        <taxon>Bacteroidota</taxon>
        <taxon>Sphingobacteriia</taxon>
        <taxon>Sphingobacteriales</taxon>
        <taxon>Sphingobacteriaceae</taxon>
        <taxon>Pseudopedobacter</taxon>
    </lineage>
</organism>
<dbReference type="AlphaFoldDB" id="A0A2W5EHQ6"/>
<feature type="chain" id="PRO_5015894237" description="GLPGLI family protein" evidence="1">
    <location>
        <begin position="23"/>
        <end position="211"/>
    </location>
</feature>
<gene>
    <name evidence="2" type="ORF">DI598_18635</name>
</gene>
<name>A0A2W5EHQ6_9SPHI</name>
<keyword evidence="1" id="KW-0732">Signal</keyword>
<evidence type="ECO:0008006" key="4">
    <source>
        <dbReference type="Google" id="ProtNLM"/>
    </source>
</evidence>
<dbReference type="EMBL" id="QFOI01000546">
    <property type="protein sequence ID" value="PZP41107.1"/>
    <property type="molecule type" value="Genomic_DNA"/>
</dbReference>
<sequence>MNKLSLLALSCFLSSIFNIAVAQKTINNAIIEYDVKMFDPSDSTFKMSSHQKYYYAKDMLRTDSWYDDGETKTYYNGKTNLITLIEAGGGEDLYYSYSPADWRKKSLSRILKFIPAKEEKTIKGFKCKSAKVNFADGEYEIVFYTVDIVPQTEQNPTTKQDIPGFVMSREIFNKQKELIQKVAVKSFQEVAPSANTFVPDTKGRTKQDLLK</sequence>
<protein>
    <recommendedName>
        <fullName evidence="4">GLPGLI family protein</fullName>
    </recommendedName>
</protein>
<feature type="signal peptide" evidence="1">
    <location>
        <begin position="1"/>
        <end position="22"/>
    </location>
</feature>
<accession>A0A2W5EHQ6</accession>
<evidence type="ECO:0000313" key="2">
    <source>
        <dbReference type="EMBL" id="PZP41107.1"/>
    </source>
</evidence>
<comment type="caution">
    <text evidence="2">The sequence shown here is derived from an EMBL/GenBank/DDBJ whole genome shotgun (WGS) entry which is preliminary data.</text>
</comment>
<evidence type="ECO:0000313" key="3">
    <source>
        <dbReference type="Proteomes" id="UP000249645"/>
    </source>
</evidence>
<proteinExistence type="predicted"/>